<dbReference type="RefSeq" id="WP_109033885.1">
    <property type="nucleotide sequence ID" value="NZ_CP029210.1"/>
</dbReference>
<dbReference type="Pfam" id="PF00176">
    <property type="entry name" value="SNF2-rel_dom"/>
    <property type="match status" value="1"/>
</dbReference>
<evidence type="ECO:0000313" key="4">
    <source>
        <dbReference type="EMBL" id="AWI52159.1"/>
    </source>
</evidence>
<dbReference type="CDD" id="cd18793">
    <property type="entry name" value="SF2_C_SNF"/>
    <property type="match status" value="1"/>
</dbReference>
<dbReference type="PROSITE" id="PS51192">
    <property type="entry name" value="HELICASE_ATP_BIND_1"/>
    <property type="match status" value="1"/>
</dbReference>
<dbReference type="CDD" id="cd18012">
    <property type="entry name" value="DEXQc_arch_SWI2_SNF2"/>
    <property type="match status" value="1"/>
</dbReference>
<name>A0A2U8FMD1_9BURK</name>
<feature type="domain" description="Helicase ATP-binding" evidence="2">
    <location>
        <begin position="373"/>
        <end position="533"/>
    </location>
</feature>
<dbReference type="GO" id="GO:0004386">
    <property type="term" value="F:helicase activity"/>
    <property type="evidence" value="ECO:0007669"/>
    <property type="project" value="UniProtKB-KW"/>
</dbReference>
<evidence type="ECO:0000313" key="5">
    <source>
        <dbReference type="Proteomes" id="UP000244892"/>
    </source>
</evidence>
<dbReference type="Gene3D" id="3.40.50.10810">
    <property type="entry name" value="Tandem AAA-ATPase domain"/>
    <property type="match status" value="1"/>
</dbReference>
<proteinExistence type="predicted"/>
<dbReference type="InterPro" id="IPR014001">
    <property type="entry name" value="Helicase_ATP-bd"/>
</dbReference>
<protein>
    <submittedName>
        <fullName evidence="4">ATP-dependent helicase</fullName>
    </submittedName>
</protein>
<dbReference type="InterPro" id="IPR001650">
    <property type="entry name" value="Helicase_C-like"/>
</dbReference>
<keyword evidence="4" id="KW-0347">Helicase</keyword>
<gene>
    <name evidence="4" type="ORF">DEH84_00870</name>
</gene>
<dbReference type="KEGG" id="aon:DEH84_00870"/>
<dbReference type="Pfam" id="PF00271">
    <property type="entry name" value="Helicase_C"/>
    <property type="match status" value="1"/>
</dbReference>
<dbReference type="GO" id="GO:0016787">
    <property type="term" value="F:hydrolase activity"/>
    <property type="evidence" value="ECO:0007669"/>
    <property type="project" value="UniProtKB-KW"/>
</dbReference>
<dbReference type="AlphaFoldDB" id="A0A2U8FMD1"/>
<organism evidence="4 5">
    <name type="scientific">Aquabacterium olei</name>
    <dbReference type="NCBI Taxonomy" id="1296669"/>
    <lineage>
        <taxon>Bacteria</taxon>
        <taxon>Pseudomonadati</taxon>
        <taxon>Pseudomonadota</taxon>
        <taxon>Betaproteobacteria</taxon>
        <taxon>Burkholderiales</taxon>
        <taxon>Aquabacterium</taxon>
    </lineage>
</organism>
<sequence>MVDDEGVRFRPRLTLQTLGRGDGLLGLTPIGAFGPRGGQVTVAWADWVYTHPQGLVWTAPAAPSVLSPARSPAPAFATPEGAHRPFHRQREAEAEALDRLRTLGLRPLPHDALQWRAPALAAQLGGPERPLWSLIQEEDFGDFWAEQVPVLQREGWQVVVRPGFAHQSTPVSAWRLVVRSPDGEPVSWEPAEPLPPAVPAPTGLGAPRGMGSWLVSLGVEVAGRVLDLAPMLADLLRRDRRWLDVRQLADIDPRSLVRLRAPGGVQIEAPAAPLKAIVATLLDLLMERPATATGSLAVHPADAARLLSLADSLAASQPERAGPVGQWALQGDAGLARLAARLREAGRPPPVAPPPGLQLELRPYQLQGLAWLQHLRAQNLGGILADDMGLGKTAQALAHILTERAAGRLDRPALVVAPTSLLLNWAAEARRVAPGLRVHLWHGGQRQQHAGRLPHADLILTSYPLLWRDAAVFEALPVHLLVLDEAQTVKNAGSRAAAAVRQVPARHRLCLSGTPLENHLGELWAQFDFLMPGFLGDWRSFQRRWRDPIEKNGESVRAQLLAGRVRPFILRRRKAEVAAELPPCTDVIQAVELEGAQRRLYETVRVAADHLVRRALDRHGFQGAHLTVLDALLRLRQVCCDPALVPGAPPLPRTAPRAKLDWLRAQLPALLEAGRRILVFSQFTTMLGLVADLLDELGCPALSLTGDMPPTRRAEAVARFQAREVSVMLLSLKAGGVGLNLTAADTVIHLDPWWNPAVVRQATDRAHRLGQADPVTAYHLVVAGSIEERMLALQQRKAVLAEAVLGEDGALAEKFNEEDLVMLLAPLARSSADVGG</sequence>
<dbReference type="PANTHER" id="PTHR10799">
    <property type="entry name" value="SNF2/RAD54 HELICASE FAMILY"/>
    <property type="match status" value="1"/>
</dbReference>
<dbReference type="InterPro" id="IPR049730">
    <property type="entry name" value="SNF2/RAD54-like_C"/>
</dbReference>
<feature type="domain" description="Helicase C-terminal" evidence="3">
    <location>
        <begin position="666"/>
        <end position="821"/>
    </location>
</feature>
<dbReference type="Proteomes" id="UP000244892">
    <property type="component" value="Chromosome"/>
</dbReference>
<dbReference type="InterPro" id="IPR000330">
    <property type="entry name" value="SNF2_N"/>
</dbReference>
<keyword evidence="4" id="KW-0067">ATP-binding</keyword>
<keyword evidence="5" id="KW-1185">Reference proteome</keyword>
<dbReference type="OrthoDB" id="9760715at2"/>
<evidence type="ECO:0000259" key="3">
    <source>
        <dbReference type="PROSITE" id="PS51194"/>
    </source>
</evidence>
<dbReference type="PROSITE" id="PS51194">
    <property type="entry name" value="HELICASE_CTER"/>
    <property type="match status" value="1"/>
</dbReference>
<dbReference type="InterPro" id="IPR038718">
    <property type="entry name" value="SNF2-like_sf"/>
</dbReference>
<dbReference type="GO" id="GO:0005524">
    <property type="term" value="F:ATP binding"/>
    <property type="evidence" value="ECO:0007669"/>
    <property type="project" value="InterPro"/>
</dbReference>
<dbReference type="SUPFAM" id="SSF52540">
    <property type="entry name" value="P-loop containing nucleoside triphosphate hydrolases"/>
    <property type="match status" value="2"/>
</dbReference>
<dbReference type="Gene3D" id="3.40.50.300">
    <property type="entry name" value="P-loop containing nucleotide triphosphate hydrolases"/>
    <property type="match status" value="1"/>
</dbReference>
<dbReference type="EMBL" id="CP029210">
    <property type="protein sequence ID" value="AWI52159.1"/>
    <property type="molecule type" value="Genomic_DNA"/>
</dbReference>
<reference evidence="4 5" key="1">
    <citation type="submission" date="2018-05" db="EMBL/GenBank/DDBJ databases">
        <title>complete genome sequence of Aquabacterium olei NBRC 110486.</title>
        <authorList>
            <person name="Tang B."/>
            <person name="Chang J."/>
            <person name="Zhang L."/>
            <person name="Yang H."/>
        </authorList>
    </citation>
    <scope>NUCLEOTIDE SEQUENCE [LARGE SCALE GENOMIC DNA]</scope>
    <source>
        <strain evidence="4 5">NBRC 110486</strain>
    </source>
</reference>
<accession>A0A2U8FMD1</accession>
<keyword evidence="4" id="KW-0547">Nucleotide-binding</keyword>
<dbReference type="InterPro" id="IPR027417">
    <property type="entry name" value="P-loop_NTPase"/>
</dbReference>
<evidence type="ECO:0000256" key="1">
    <source>
        <dbReference type="ARBA" id="ARBA00022801"/>
    </source>
</evidence>
<keyword evidence="1" id="KW-0378">Hydrolase</keyword>
<dbReference type="SMART" id="SM00490">
    <property type="entry name" value="HELICc"/>
    <property type="match status" value="1"/>
</dbReference>
<evidence type="ECO:0000259" key="2">
    <source>
        <dbReference type="PROSITE" id="PS51192"/>
    </source>
</evidence>
<dbReference type="SMART" id="SM00487">
    <property type="entry name" value="DEXDc"/>
    <property type="match status" value="1"/>
</dbReference>